<evidence type="ECO:0000313" key="2">
    <source>
        <dbReference type="EMBL" id="EIT71926.1"/>
    </source>
</evidence>
<dbReference type="STRING" id="1172194.WQQ_20630"/>
<evidence type="ECO:0000313" key="3">
    <source>
        <dbReference type="Proteomes" id="UP000003704"/>
    </source>
</evidence>
<reference evidence="2 3" key="1">
    <citation type="journal article" date="2012" name="J. Bacteriol.">
        <title>Genome Sequence of n-Alkane-Degrading Hydrocarboniphaga effusa Strain AP103T (ATCC BAA-332T).</title>
        <authorList>
            <person name="Chang H.K."/>
            <person name="Zylstra G.J."/>
            <person name="Chae J.C."/>
        </authorList>
    </citation>
    <scope>NUCLEOTIDE SEQUENCE [LARGE SCALE GENOMIC DNA]</scope>
    <source>
        <strain evidence="2 3">AP103</strain>
    </source>
</reference>
<name>I8I5T4_9GAMM</name>
<feature type="transmembrane region" description="Helical" evidence="1">
    <location>
        <begin position="65"/>
        <end position="83"/>
    </location>
</feature>
<keyword evidence="3" id="KW-1185">Reference proteome</keyword>
<keyword evidence="1" id="KW-0812">Transmembrane</keyword>
<evidence type="ECO:0000256" key="1">
    <source>
        <dbReference type="SAM" id="Phobius"/>
    </source>
</evidence>
<protein>
    <recommendedName>
        <fullName evidence="4">DUF485 domain-containing protein</fullName>
    </recommendedName>
</protein>
<dbReference type="GO" id="GO:0005886">
    <property type="term" value="C:plasma membrane"/>
    <property type="evidence" value="ECO:0007669"/>
    <property type="project" value="TreeGrafter"/>
</dbReference>
<dbReference type="InterPro" id="IPR007436">
    <property type="entry name" value="DUF485"/>
</dbReference>
<dbReference type="RefSeq" id="WP_007185011.1">
    <property type="nucleotide sequence ID" value="NZ_AKGD01000001.1"/>
</dbReference>
<dbReference type="AlphaFoldDB" id="I8I5T4"/>
<dbReference type="InterPro" id="IPR052959">
    <property type="entry name" value="Inner_membrane_assoc"/>
</dbReference>
<dbReference type="PANTHER" id="PTHR38598">
    <property type="entry name" value="INNER MEMBRANE PROTEIN YJCH"/>
    <property type="match status" value="1"/>
</dbReference>
<organism evidence="2 3">
    <name type="scientific">Hydrocarboniphaga effusa AP103</name>
    <dbReference type="NCBI Taxonomy" id="1172194"/>
    <lineage>
        <taxon>Bacteria</taxon>
        <taxon>Pseudomonadati</taxon>
        <taxon>Pseudomonadota</taxon>
        <taxon>Gammaproteobacteria</taxon>
        <taxon>Nevskiales</taxon>
        <taxon>Nevskiaceae</taxon>
        <taxon>Hydrocarboniphaga</taxon>
    </lineage>
</organism>
<comment type="caution">
    <text evidence="2">The sequence shown here is derived from an EMBL/GenBank/DDBJ whole genome shotgun (WGS) entry which is preliminary data.</text>
</comment>
<evidence type="ECO:0008006" key="4">
    <source>
        <dbReference type="Google" id="ProtNLM"/>
    </source>
</evidence>
<accession>I8I5T4</accession>
<dbReference type="PANTHER" id="PTHR38598:SF1">
    <property type="entry name" value="INNER MEMBRANE PROTEIN YJCH"/>
    <property type="match status" value="1"/>
</dbReference>
<keyword evidence="1" id="KW-1133">Transmembrane helix</keyword>
<proteinExistence type="predicted"/>
<sequence>MPQTLSHPMLRHPKFLTLVRSRRRYSLLLSAIVLGSYYAFMATVAFQPRWLATPLSTDSALTVGWPIGTGLIVGSWLLTGLYVRRANRDFDVLSRELAGESRQ</sequence>
<gene>
    <name evidence="2" type="ORF">WQQ_20630</name>
</gene>
<dbReference type="EMBL" id="AKGD01000001">
    <property type="protein sequence ID" value="EIT71926.1"/>
    <property type="molecule type" value="Genomic_DNA"/>
</dbReference>
<keyword evidence="1" id="KW-0472">Membrane</keyword>
<dbReference type="Proteomes" id="UP000003704">
    <property type="component" value="Unassembled WGS sequence"/>
</dbReference>
<dbReference type="Pfam" id="PF04341">
    <property type="entry name" value="DUF485"/>
    <property type="match status" value="1"/>
</dbReference>
<feature type="transmembrane region" description="Helical" evidence="1">
    <location>
        <begin position="25"/>
        <end position="45"/>
    </location>
</feature>
<dbReference type="PATRIC" id="fig|1172194.4.peg.1999"/>